<dbReference type="RefSeq" id="WP_037162857.1">
    <property type="nucleotide sequence ID" value="NZ_CAJXID010000018.1"/>
</dbReference>
<evidence type="ECO:0000313" key="2">
    <source>
        <dbReference type="Proteomes" id="UP000052167"/>
    </source>
</evidence>
<evidence type="ECO:0008006" key="3">
    <source>
        <dbReference type="Google" id="ProtNLM"/>
    </source>
</evidence>
<evidence type="ECO:0000313" key="1">
    <source>
        <dbReference type="EMBL" id="KEQ10652.1"/>
    </source>
</evidence>
<accession>A0A922TCB3</accession>
<organism evidence="1 2">
    <name type="scientific">Pseudorhizobium pelagicum</name>
    <dbReference type="NCBI Taxonomy" id="1509405"/>
    <lineage>
        <taxon>Bacteria</taxon>
        <taxon>Pseudomonadati</taxon>
        <taxon>Pseudomonadota</taxon>
        <taxon>Alphaproteobacteria</taxon>
        <taxon>Hyphomicrobiales</taxon>
        <taxon>Rhizobiaceae</taxon>
        <taxon>Rhizobium/Agrobacterium group</taxon>
        <taxon>Pseudorhizobium</taxon>
    </lineage>
</organism>
<reference evidence="1 2" key="1">
    <citation type="submission" date="2014-06" db="EMBL/GenBank/DDBJ databases">
        <title>Rhizobium pelagicum/R2-400B4.</title>
        <authorList>
            <person name="Kimes N.E."/>
            <person name="Lopez-Perez M."/>
        </authorList>
    </citation>
    <scope>NUCLEOTIDE SEQUENCE [LARGE SCALE GENOMIC DNA]</scope>
    <source>
        <strain evidence="1 2">R2-400B4</strain>
    </source>
</reference>
<sequence length="139" mass="15172">MTAGVDRARQIAEQSLQGQTKKTGGLVIEHVSRVAGSVSGETETTVAWLHDVLERAPDWSLARLRQEGFAEEVIEAVDALTKRPGEDHADLVRRGARNALARTVKRADLADNLTEAERTGRDGSKYRIGLEILDGRVDA</sequence>
<comment type="caution">
    <text evidence="1">The sequence shown here is derived from an EMBL/GenBank/DDBJ whole genome shotgun (WGS) entry which is preliminary data.</text>
</comment>
<dbReference type="Gene3D" id="1.10.3210.10">
    <property type="entry name" value="Hypothetical protein af1432"/>
    <property type="match status" value="1"/>
</dbReference>
<keyword evidence="2" id="KW-1185">Reference proteome</keyword>
<protein>
    <recommendedName>
        <fullName evidence="3">Phosphohydrolase</fullName>
    </recommendedName>
</protein>
<dbReference type="AlphaFoldDB" id="A0A922TCB3"/>
<proteinExistence type="predicted"/>
<dbReference type="EMBL" id="JOKJ01000002">
    <property type="protein sequence ID" value="KEQ10652.1"/>
    <property type="molecule type" value="Genomic_DNA"/>
</dbReference>
<name>A0A922TCB3_9HYPH</name>
<dbReference type="OrthoDB" id="9802385at2"/>
<dbReference type="SUPFAM" id="SSF109604">
    <property type="entry name" value="HD-domain/PDEase-like"/>
    <property type="match status" value="1"/>
</dbReference>
<dbReference type="Proteomes" id="UP000052167">
    <property type="component" value="Unassembled WGS sequence"/>
</dbReference>
<gene>
    <name evidence="1" type="ORF">GV68_10365</name>
</gene>